<keyword evidence="3" id="KW-0812">Transmembrane</keyword>
<keyword evidence="8" id="KW-1185">Reference proteome</keyword>
<dbReference type="GO" id="GO:1990281">
    <property type="term" value="C:efflux pump complex"/>
    <property type="evidence" value="ECO:0007669"/>
    <property type="project" value="TreeGrafter"/>
</dbReference>
<keyword evidence="2" id="KW-1134">Transmembrane beta strand</keyword>
<evidence type="ECO:0000313" key="8">
    <source>
        <dbReference type="Proteomes" id="UP000199518"/>
    </source>
</evidence>
<dbReference type="Gene3D" id="1.20.1600.10">
    <property type="entry name" value="Outer membrane efflux proteins (OEP)"/>
    <property type="match status" value="1"/>
</dbReference>
<protein>
    <submittedName>
        <fullName evidence="7">Outer membrane efflux protein</fullName>
    </submittedName>
</protein>
<dbReference type="OrthoDB" id="229865at2"/>
<evidence type="ECO:0000256" key="6">
    <source>
        <dbReference type="SAM" id="MobiDB-lite"/>
    </source>
</evidence>
<dbReference type="Proteomes" id="UP000199518">
    <property type="component" value="Unassembled WGS sequence"/>
</dbReference>
<dbReference type="PANTHER" id="PTHR30026">
    <property type="entry name" value="OUTER MEMBRANE PROTEIN TOLC"/>
    <property type="match status" value="1"/>
</dbReference>
<dbReference type="GO" id="GO:0015562">
    <property type="term" value="F:efflux transmembrane transporter activity"/>
    <property type="evidence" value="ECO:0007669"/>
    <property type="project" value="InterPro"/>
</dbReference>
<evidence type="ECO:0000313" key="7">
    <source>
        <dbReference type="EMBL" id="SFI18675.1"/>
    </source>
</evidence>
<dbReference type="RefSeq" id="WP_139228379.1">
    <property type="nucleotide sequence ID" value="NZ_FOQD01000006.1"/>
</dbReference>
<sequence length="709" mass="78871">MHYRRSAQSAGKAGSQKSLAVCLAVCLLLAACRQPHDPIQYHGKPKPADYIDQATRITYPDLDLPPEPDVVFSQHPRTVRSKEKEEIWDLSLAECIQLTLTNSKVIRNQGQFLSPQNPIMSYPDNVSSVYDPAIQESGVLFGQRGVEAALADFDTRLTSQMLWGRNETVQNNTLSLGLPAGETLTQETGAFSTGLRKQLATGGVVNLSQSWNYTGSNIGTPPLLFPSVYEGTAQLQFRQPLLAGGGVEYTRIAGPISDNIQGVTGVQQGVIITRINDDIALADFERNVQQMVHDVETLYWQLHLAYRTYNAMAEARDSALEIWRTVDSQVRGDTGSGGAQEAELRDSYLTFEGQVEASRDAIYAGEAQLRLLMGLPVNDGRVIRPIDEPVTAEFAPDWQLALEQAFRHRPEVRRQKWNIRSLELQCRAAENLLMPRLDFVSSYQLNGFGDDLFDIGNGTATGQYASAYKSLASRDQTGWNLGFEFSVPFGRRYAHAQVRSLELRLSKAQAMLSEQEVEISHEVAAVFRDIDRNFVAMENAFNRLQVSKERVRITESQYHNDPTQYPIESIVRAQQALSQAHVAFVTALLQYQTAIGDLYYRTGRTLVVNNVHLMEGPWCAAAQVDADRNYKARQYAHPPIIDRDIVDPVSAGSDSSFDGDPTFIPDVLPIQQRSPEPTPSSEPDIPRLPKPEPTGPPLLIQLPDELSLE</sequence>
<evidence type="ECO:0000256" key="1">
    <source>
        <dbReference type="ARBA" id="ARBA00004442"/>
    </source>
</evidence>
<feature type="region of interest" description="Disordered" evidence="6">
    <location>
        <begin position="645"/>
        <end position="709"/>
    </location>
</feature>
<dbReference type="SUPFAM" id="SSF56954">
    <property type="entry name" value="Outer membrane efflux proteins (OEP)"/>
    <property type="match status" value="1"/>
</dbReference>
<keyword evidence="5" id="KW-0998">Cell outer membrane</keyword>
<organism evidence="7 8">
    <name type="scientific">Planctomicrobium piriforme</name>
    <dbReference type="NCBI Taxonomy" id="1576369"/>
    <lineage>
        <taxon>Bacteria</taxon>
        <taxon>Pseudomonadati</taxon>
        <taxon>Planctomycetota</taxon>
        <taxon>Planctomycetia</taxon>
        <taxon>Planctomycetales</taxon>
        <taxon>Planctomycetaceae</taxon>
        <taxon>Planctomicrobium</taxon>
    </lineage>
</organism>
<keyword evidence="4" id="KW-0472">Membrane</keyword>
<evidence type="ECO:0000256" key="5">
    <source>
        <dbReference type="ARBA" id="ARBA00023237"/>
    </source>
</evidence>
<comment type="subcellular location">
    <subcellularLocation>
        <location evidence="1">Cell outer membrane</location>
    </subcellularLocation>
</comment>
<proteinExistence type="predicted"/>
<dbReference type="GO" id="GO:0009279">
    <property type="term" value="C:cell outer membrane"/>
    <property type="evidence" value="ECO:0007669"/>
    <property type="project" value="UniProtKB-SubCell"/>
</dbReference>
<accession>A0A1I3G597</accession>
<dbReference type="GO" id="GO:0015288">
    <property type="term" value="F:porin activity"/>
    <property type="evidence" value="ECO:0007669"/>
    <property type="project" value="TreeGrafter"/>
</dbReference>
<dbReference type="InterPro" id="IPR051906">
    <property type="entry name" value="TolC-like"/>
</dbReference>
<dbReference type="PANTHER" id="PTHR30026:SF23">
    <property type="entry name" value="TO APRF-PUTATIVE OUTER MEMBRANE EFFLUX PROTEIN OR SECRETED ALKALINE PHOSPHATASE-RELATED"/>
    <property type="match status" value="1"/>
</dbReference>
<dbReference type="EMBL" id="FOQD01000006">
    <property type="protein sequence ID" value="SFI18675.1"/>
    <property type="molecule type" value="Genomic_DNA"/>
</dbReference>
<dbReference type="STRING" id="1576369.SAMN05421753_106193"/>
<dbReference type="AlphaFoldDB" id="A0A1I3G597"/>
<evidence type="ECO:0000256" key="3">
    <source>
        <dbReference type="ARBA" id="ARBA00022692"/>
    </source>
</evidence>
<reference evidence="8" key="1">
    <citation type="submission" date="2016-10" db="EMBL/GenBank/DDBJ databases">
        <authorList>
            <person name="Varghese N."/>
            <person name="Submissions S."/>
        </authorList>
    </citation>
    <scope>NUCLEOTIDE SEQUENCE [LARGE SCALE GENOMIC DNA]</scope>
    <source>
        <strain evidence="8">DSM 26348</strain>
    </source>
</reference>
<dbReference type="PROSITE" id="PS51257">
    <property type="entry name" value="PROKAR_LIPOPROTEIN"/>
    <property type="match status" value="1"/>
</dbReference>
<name>A0A1I3G597_9PLAN</name>
<evidence type="ECO:0000256" key="4">
    <source>
        <dbReference type="ARBA" id="ARBA00023136"/>
    </source>
</evidence>
<evidence type="ECO:0000256" key="2">
    <source>
        <dbReference type="ARBA" id="ARBA00022452"/>
    </source>
</evidence>
<gene>
    <name evidence="7" type="ORF">SAMN05421753_106193</name>
</gene>